<dbReference type="Pfam" id="PF15628">
    <property type="entry name" value="RRM_DME"/>
    <property type="match status" value="1"/>
</dbReference>
<dbReference type="GO" id="GO:0019104">
    <property type="term" value="F:DNA N-glycosylase activity"/>
    <property type="evidence" value="ECO:0007669"/>
    <property type="project" value="InterPro"/>
</dbReference>
<dbReference type="PANTHER" id="PTHR46213">
    <property type="entry name" value="TRANSCRIPTIONAL ACTIVATOR DEMETER"/>
    <property type="match status" value="1"/>
</dbReference>
<reference evidence="11 12" key="1">
    <citation type="journal article" date="2019" name="Sci. Rep.">
        <title>A high-quality genome of Eragrostis curvula grass provides insights into Poaceae evolution and supports new strategies to enhance forage quality.</title>
        <authorList>
            <person name="Carballo J."/>
            <person name="Santos B.A.C.M."/>
            <person name="Zappacosta D."/>
            <person name="Garbus I."/>
            <person name="Selva J.P."/>
            <person name="Gallo C.A."/>
            <person name="Diaz A."/>
            <person name="Albertini E."/>
            <person name="Caccamo M."/>
            <person name="Echenique V."/>
        </authorList>
    </citation>
    <scope>NUCLEOTIDE SEQUENCE [LARGE SCALE GENOMIC DNA]</scope>
    <source>
        <strain evidence="12">cv. Victoria</strain>
        <tissue evidence="11">Leaf</tissue>
    </source>
</reference>
<comment type="similarity">
    <text evidence="3">Belongs to the DNA glycosylase family. DEMETER subfamily.</text>
</comment>
<dbReference type="SMART" id="SM00478">
    <property type="entry name" value="ENDO3c"/>
    <property type="match status" value="1"/>
</dbReference>
<dbReference type="GO" id="GO:0035514">
    <property type="term" value="F:DNA demethylase activity"/>
    <property type="evidence" value="ECO:0007669"/>
    <property type="project" value="InterPro"/>
</dbReference>
<evidence type="ECO:0000256" key="7">
    <source>
        <dbReference type="ARBA" id="ARBA00023125"/>
    </source>
</evidence>
<organism evidence="11 12">
    <name type="scientific">Eragrostis curvula</name>
    <name type="common">weeping love grass</name>
    <dbReference type="NCBI Taxonomy" id="38414"/>
    <lineage>
        <taxon>Eukaryota</taxon>
        <taxon>Viridiplantae</taxon>
        <taxon>Streptophyta</taxon>
        <taxon>Embryophyta</taxon>
        <taxon>Tracheophyta</taxon>
        <taxon>Spermatophyta</taxon>
        <taxon>Magnoliopsida</taxon>
        <taxon>Liliopsida</taxon>
        <taxon>Poales</taxon>
        <taxon>Poaceae</taxon>
        <taxon>PACMAD clade</taxon>
        <taxon>Chloridoideae</taxon>
        <taxon>Eragrostideae</taxon>
        <taxon>Eragrostidinae</taxon>
        <taxon>Eragrostis</taxon>
    </lineage>
</organism>
<dbReference type="GO" id="GO:0046872">
    <property type="term" value="F:metal ion binding"/>
    <property type="evidence" value="ECO:0007669"/>
    <property type="project" value="UniProtKB-KW"/>
</dbReference>
<feature type="region of interest" description="Disordered" evidence="9">
    <location>
        <begin position="101"/>
        <end position="207"/>
    </location>
</feature>
<dbReference type="Proteomes" id="UP000324897">
    <property type="component" value="Chromosome 1"/>
</dbReference>
<dbReference type="InterPro" id="IPR023170">
    <property type="entry name" value="HhH_base_excis_C"/>
</dbReference>
<feature type="compositionally biased region" description="Polar residues" evidence="9">
    <location>
        <begin position="147"/>
        <end position="157"/>
    </location>
</feature>
<dbReference type="SUPFAM" id="SSF48150">
    <property type="entry name" value="DNA-glycosylase"/>
    <property type="match status" value="1"/>
</dbReference>
<dbReference type="PANTHER" id="PTHR46213:SF4">
    <property type="entry name" value="OS02G0496500 PROTEIN"/>
    <property type="match status" value="1"/>
</dbReference>
<comment type="caution">
    <text evidence="11">The sequence shown here is derived from an EMBL/GenBank/DDBJ whole genome shotgun (WGS) entry which is preliminary data.</text>
</comment>
<dbReference type="CDD" id="cd00056">
    <property type="entry name" value="ENDO3c"/>
    <property type="match status" value="1"/>
</dbReference>
<proteinExistence type="inferred from homology"/>
<keyword evidence="6" id="KW-0411">Iron-sulfur</keyword>
<dbReference type="GO" id="GO:0005634">
    <property type="term" value="C:nucleus"/>
    <property type="evidence" value="ECO:0007669"/>
    <property type="project" value="UniProtKB-SubCell"/>
</dbReference>
<dbReference type="OrthoDB" id="5607at2759"/>
<evidence type="ECO:0000259" key="10">
    <source>
        <dbReference type="SMART" id="SM00478"/>
    </source>
</evidence>
<dbReference type="InterPro" id="IPR044811">
    <property type="entry name" value="DME/ROS1"/>
</dbReference>
<evidence type="ECO:0000256" key="8">
    <source>
        <dbReference type="ARBA" id="ARBA00023242"/>
    </source>
</evidence>
<dbReference type="AlphaFoldDB" id="A0A5J9V1L4"/>
<feature type="region of interest" description="Disordered" evidence="9">
    <location>
        <begin position="1011"/>
        <end position="1047"/>
    </location>
</feature>
<evidence type="ECO:0000256" key="5">
    <source>
        <dbReference type="ARBA" id="ARBA00023004"/>
    </source>
</evidence>
<gene>
    <name evidence="11" type="ORF">EJB05_21621</name>
</gene>
<protein>
    <recommendedName>
        <fullName evidence="10">HhH-GPD domain-containing protein</fullName>
    </recommendedName>
</protein>
<dbReference type="GO" id="GO:0051536">
    <property type="term" value="F:iron-sulfur cluster binding"/>
    <property type="evidence" value="ECO:0007669"/>
    <property type="project" value="UniProtKB-KW"/>
</dbReference>
<evidence type="ECO:0000256" key="4">
    <source>
        <dbReference type="ARBA" id="ARBA00022723"/>
    </source>
</evidence>
<keyword evidence="4" id="KW-0479">Metal-binding</keyword>
<evidence type="ECO:0000256" key="3">
    <source>
        <dbReference type="ARBA" id="ARBA00005646"/>
    </source>
</evidence>
<dbReference type="GO" id="GO:0006284">
    <property type="term" value="P:base-excision repair"/>
    <property type="evidence" value="ECO:0007669"/>
    <property type="project" value="InterPro"/>
</dbReference>
<feature type="compositionally biased region" description="Polar residues" evidence="9">
    <location>
        <begin position="101"/>
        <end position="114"/>
    </location>
</feature>
<comment type="subcellular location">
    <subcellularLocation>
        <location evidence="2">Nucleus</location>
    </subcellularLocation>
</comment>
<keyword evidence="8" id="KW-0539">Nucleus</keyword>
<accession>A0A5J9V1L4</accession>
<dbReference type="Gene3D" id="1.10.1670.10">
    <property type="entry name" value="Helix-hairpin-Helix base-excision DNA repair enzymes (C-terminal)"/>
    <property type="match status" value="1"/>
</dbReference>
<evidence type="ECO:0000256" key="1">
    <source>
        <dbReference type="ARBA" id="ARBA00001966"/>
    </source>
</evidence>
<feature type="domain" description="HhH-GPD" evidence="10">
    <location>
        <begin position="576"/>
        <end position="726"/>
    </location>
</feature>
<evidence type="ECO:0000313" key="11">
    <source>
        <dbReference type="EMBL" id="TVU30019.1"/>
    </source>
</evidence>
<feature type="compositionally biased region" description="Basic and acidic residues" evidence="9">
    <location>
        <begin position="1017"/>
        <end position="1028"/>
    </location>
</feature>
<dbReference type="Gramene" id="TVU30019">
    <property type="protein sequence ID" value="TVU30019"/>
    <property type="gene ID" value="EJB05_21621"/>
</dbReference>
<evidence type="ECO:0000256" key="9">
    <source>
        <dbReference type="SAM" id="MobiDB-lite"/>
    </source>
</evidence>
<keyword evidence="7" id="KW-0238">DNA-binding</keyword>
<dbReference type="InterPro" id="IPR011257">
    <property type="entry name" value="DNA_glycosylase"/>
</dbReference>
<keyword evidence="5" id="KW-0408">Iron</keyword>
<dbReference type="InterPro" id="IPR003265">
    <property type="entry name" value="HhH-GPD_domain"/>
</dbReference>
<dbReference type="InterPro" id="IPR028925">
    <property type="entry name" value="RRM_DME"/>
</dbReference>
<sequence length="1047" mass="115930">MAAAAEAEKAATAAGTADLGPHLGIAPATPDIVRKLVWQSGTTGADGSCCTALFTAVPAQTGCCKLDSDGFSLVPSSVEELSQSALVSAVMVKSDGCSSAPSSVHGLSQSSSIGSAKVESDGFNSVPSPVEEQSRSVQDDLGESDCPVSTQESSTLPAQVCESPGKIAQQWKEGVGSDSDPGANDAVPTPGKVEPTPPRWRKKSTKGVPRFKVMKDKILKPKVTPKESTLDKVKKKKKILQEDGSEHVETSASNIVRRKLDLNSSESKVCFSRATLMGNLRFLAKSRGLQDDPCARMRSKRGKKRKFMIFKHQESSHLAMVPYQSIQTDASSSTLVPLTGFTQLDIARKGSQAQKLQTKVLDLDEETLQVYDVLRKWDESDSESFEGFDIGSGPEWEQRRFILEKCVGVFIATMHDLLGPRKFSQWGGSVIDSVVGTFLTQNVADNLSSNAFMNLAAKFPPTKRSHTAGECSNVPPPLFSAFEENSSSGIEDGYEQESKGHYGQEYRILIENFITDMEQTDMSTLDKDHLMNLVKDKSGNPICAEKTLRKFIATLKPKDTSEWDTLRKEACQKGYNNRSETRINDAVDWESVLHAPLVEVARCIAGRGQHYLMACRIHAFLARIKKDHGSFDLDWLRFVPRESAKKYLLSILGLGDKSVDCICLLSLGHKAFPVDVNVARIVTRLGWIQLQPLEGSAEFHSVNLYPIMRDVQRYELHCLMITFGKVMCTKVDPNCSACPFSGKCKYYRSTLGRLPLPPAEANRHESSKEQTSIVISGRPHLSNGSCMPSLQLSGTAEKQPIHNCDPIIEVPPSPEHEYEEAPNELEEPYEDDLCDLEDILPEGVQYDAEIDLTSSKHMMNNHYWTPDYGKDLVLINPQCSFGQNKKLKNIGRLRTEHNAYVLPDDHLIIEGHFEERVPEDPNHYLLVVNSCPNDNIVKGTILIPCRTATGGNFPLNGTYFQEHEVKQDKIFKTVTRKVRIPEIYIGPENHPRYICVRGFDRATRQPRRLCGRLHATNGEKKEGDENPAKRARTSPKVKDNDEASSAN</sequence>
<dbReference type="GO" id="GO:0003677">
    <property type="term" value="F:DNA binding"/>
    <property type="evidence" value="ECO:0007669"/>
    <property type="project" value="UniProtKB-KW"/>
</dbReference>
<keyword evidence="12" id="KW-1185">Reference proteome</keyword>
<name>A0A5J9V1L4_9POAL</name>
<dbReference type="GO" id="GO:0141166">
    <property type="term" value="P:chromosomal 5-methylcytosine DNA demethylation pathway"/>
    <property type="evidence" value="ECO:0007669"/>
    <property type="project" value="InterPro"/>
</dbReference>
<evidence type="ECO:0000256" key="6">
    <source>
        <dbReference type="ARBA" id="ARBA00023014"/>
    </source>
</evidence>
<dbReference type="Gene3D" id="1.10.340.30">
    <property type="entry name" value="Hypothetical protein, domain 2"/>
    <property type="match status" value="1"/>
</dbReference>
<comment type="cofactor">
    <cofactor evidence="1">
        <name>[4Fe-4S] cluster</name>
        <dbReference type="ChEBI" id="CHEBI:49883"/>
    </cofactor>
</comment>
<dbReference type="EMBL" id="RWGY01000011">
    <property type="protein sequence ID" value="TVU30019.1"/>
    <property type="molecule type" value="Genomic_DNA"/>
</dbReference>
<evidence type="ECO:0000256" key="2">
    <source>
        <dbReference type="ARBA" id="ARBA00004123"/>
    </source>
</evidence>
<evidence type="ECO:0000313" key="12">
    <source>
        <dbReference type="Proteomes" id="UP000324897"/>
    </source>
</evidence>